<evidence type="ECO:0000259" key="5">
    <source>
        <dbReference type="PROSITE" id="PS50931"/>
    </source>
</evidence>
<dbReference type="InterPro" id="IPR000847">
    <property type="entry name" value="LysR_HTH_N"/>
</dbReference>
<dbReference type="InterPro" id="IPR050176">
    <property type="entry name" value="LTTR"/>
</dbReference>
<dbReference type="AlphaFoldDB" id="A0A845AJX0"/>
<dbReference type="Pfam" id="PF03466">
    <property type="entry name" value="LysR_substrate"/>
    <property type="match status" value="1"/>
</dbReference>
<dbReference type="PROSITE" id="PS50931">
    <property type="entry name" value="HTH_LYSR"/>
    <property type="match status" value="1"/>
</dbReference>
<feature type="domain" description="HTH lysR-type" evidence="5">
    <location>
        <begin position="7"/>
        <end position="64"/>
    </location>
</feature>
<keyword evidence="3" id="KW-0238">DNA-binding</keyword>
<organism evidence="6 7">
    <name type="scientific">Qipengyuania algicida</name>
    <dbReference type="NCBI Taxonomy" id="1836209"/>
    <lineage>
        <taxon>Bacteria</taxon>
        <taxon>Pseudomonadati</taxon>
        <taxon>Pseudomonadota</taxon>
        <taxon>Alphaproteobacteria</taxon>
        <taxon>Sphingomonadales</taxon>
        <taxon>Erythrobacteraceae</taxon>
        <taxon>Qipengyuania</taxon>
    </lineage>
</organism>
<dbReference type="InterPro" id="IPR036390">
    <property type="entry name" value="WH_DNA-bd_sf"/>
</dbReference>
<dbReference type="Gene3D" id="1.10.10.10">
    <property type="entry name" value="Winged helix-like DNA-binding domain superfamily/Winged helix DNA-binding domain"/>
    <property type="match status" value="1"/>
</dbReference>
<dbReference type="Proteomes" id="UP000439780">
    <property type="component" value="Unassembled WGS sequence"/>
</dbReference>
<dbReference type="OrthoDB" id="9789529at2"/>
<dbReference type="Pfam" id="PF00126">
    <property type="entry name" value="HTH_1"/>
    <property type="match status" value="1"/>
</dbReference>
<evidence type="ECO:0000313" key="6">
    <source>
        <dbReference type="EMBL" id="MXP29443.1"/>
    </source>
</evidence>
<dbReference type="EMBL" id="WTYA01000008">
    <property type="protein sequence ID" value="MXP29443.1"/>
    <property type="molecule type" value="Genomic_DNA"/>
</dbReference>
<protein>
    <submittedName>
        <fullName evidence="6">LysR family transcriptional regulator</fullName>
    </submittedName>
</protein>
<evidence type="ECO:0000256" key="3">
    <source>
        <dbReference type="ARBA" id="ARBA00023125"/>
    </source>
</evidence>
<keyword evidence="4" id="KW-0804">Transcription</keyword>
<comment type="caution">
    <text evidence="6">The sequence shown here is derived from an EMBL/GenBank/DDBJ whole genome shotgun (WGS) entry which is preliminary data.</text>
</comment>
<evidence type="ECO:0000256" key="1">
    <source>
        <dbReference type="ARBA" id="ARBA00009437"/>
    </source>
</evidence>
<reference evidence="6 7" key="1">
    <citation type="submission" date="2019-12" db="EMBL/GenBank/DDBJ databases">
        <title>Genomic-based taxomic classification of the family Erythrobacteraceae.</title>
        <authorList>
            <person name="Xu L."/>
        </authorList>
    </citation>
    <scope>NUCLEOTIDE SEQUENCE [LARGE SCALE GENOMIC DNA]</scope>
    <source>
        <strain evidence="6 7">KEMB 9005-328</strain>
    </source>
</reference>
<keyword evidence="2" id="KW-0805">Transcription regulation</keyword>
<evidence type="ECO:0000313" key="7">
    <source>
        <dbReference type="Proteomes" id="UP000439780"/>
    </source>
</evidence>
<evidence type="ECO:0000256" key="2">
    <source>
        <dbReference type="ARBA" id="ARBA00023015"/>
    </source>
</evidence>
<dbReference type="PANTHER" id="PTHR30579:SF7">
    <property type="entry name" value="HTH-TYPE TRANSCRIPTIONAL REGULATOR LRHA-RELATED"/>
    <property type="match status" value="1"/>
</dbReference>
<evidence type="ECO:0000256" key="4">
    <source>
        <dbReference type="ARBA" id="ARBA00023163"/>
    </source>
</evidence>
<dbReference type="SUPFAM" id="SSF46785">
    <property type="entry name" value="Winged helix' DNA-binding domain"/>
    <property type="match status" value="1"/>
</dbReference>
<dbReference type="Gene3D" id="3.40.190.10">
    <property type="entry name" value="Periplasmic binding protein-like II"/>
    <property type="match status" value="2"/>
</dbReference>
<proteinExistence type="inferred from homology"/>
<dbReference type="InterPro" id="IPR036388">
    <property type="entry name" value="WH-like_DNA-bd_sf"/>
</dbReference>
<dbReference type="SUPFAM" id="SSF53850">
    <property type="entry name" value="Periplasmic binding protein-like II"/>
    <property type="match status" value="1"/>
</dbReference>
<dbReference type="GO" id="GO:0003700">
    <property type="term" value="F:DNA-binding transcription factor activity"/>
    <property type="evidence" value="ECO:0007669"/>
    <property type="project" value="InterPro"/>
</dbReference>
<name>A0A845AJX0_9SPHN</name>
<dbReference type="RefSeq" id="WP_160753738.1">
    <property type="nucleotide sequence ID" value="NZ_WTYA01000008.1"/>
</dbReference>
<dbReference type="GO" id="GO:0003677">
    <property type="term" value="F:DNA binding"/>
    <property type="evidence" value="ECO:0007669"/>
    <property type="project" value="UniProtKB-KW"/>
</dbReference>
<dbReference type="PRINTS" id="PR00039">
    <property type="entry name" value="HTHLYSR"/>
</dbReference>
<keyword evidence="7" id="KW-1185">Reference proteome</keyword>
<gene>
    <name evidence="6" type="ORF">GRI58_11485</name>
</gene>
<accession>A0A845AJX0</accession>
<dbReference type="PANTHER" id="PTHR30579">
    <property type="entry name" value="TRANSCRIPTIONAL REGULATOR"/>
    <property type="match status" value="1"/>
</dbReference>
<dbReference type="InterPro" id="IPR005119">
    <property type="entry name" value="LysR_subst-bd"/>
</dbReference>
<sequence>MPSTRTLDLDLLRCFVTIADTGSFTRAGERLGRTQSTVSLQIKRLEEQIGRTVLQRTPRSMSLTEEGKRLLGPARQMLRLNDTTIAQLFEPDMSGNVRIGVPEDFATAHLPSVLSDFSRSHPLVDLEVTCDLTLNLLDRFHDGDFDLALVKREPSVPLEGVRVWREPLVWVARDELSVRDMESVPLVVSPKPCVYRKRATDALDAIGRCWRVSYTSTSLSGSLLAVSEGLGITVLPREMVPESLIPITGDLDLPPLHDTEMALIEAPGLSDTAHRLGQHIVAALERSR</sequence>
<dbReference type="FunFam" id="1.10.10.10:FF:000001">
    <property type="entry name" value="LysR family transcriptional regulator"/>
    <property type="match status" value="1"/>
</dbReference>
<comment type="similarity">
    <text evidence="1">Belongs to the LysR transcriptional regulatory family.</text>
</comment>